<dbReference type="PROSITE" id="PS50084">
    <property type="entry name" value="KH_TYPE_1"/>
    <property type="match status" value="1"/>
</dbReference>
<keyword evidence="5 8" id="KW-0694">RNA-binding</keyword>
<dbReference type="Gene3D" id="3.30.300.20">
    <property type="match status" value="1"/>
</dbReference>
<sequence length="507" mass="57012">MISIGMGILIGLMVGFLIAYLLLNKTASKRFEYIEAQAKAKAKVIESESQILLEEAKVAIKKEELRFEKKINHKMSDIEKLENSINNQKNDLNIFEDNLSKFSQYLEDKEKKLEKLEEEKKNAIDKNLQILSEKISLTQTEAKSYILTEIENKCKNDIASIVRKYEKIAKEEAEKKANYILAQATTRYAGEFAGERLINIVTLPTDEHKGRIIGKEGRNIKALEMLLGVDIIIDETPNTIIVSGFNLYRRAIATKVIEILVEDGRIHPARIEDVFEKVNQEFEQKIYEEGKNILIDLGQPPMHDELTKMLGKLRYRASYGQNALAHTLEVANLASIMAAEMGGDEKLAQRAGLLHDIGKALTQELGGSHVDIGAEFCKRYNENPVIINAIYAHHGNEDPKTIESAAVCTADILSAARPGARREVLESFTKRVKDLEDIAMSKENVEQAYAINAGREIRVIVNAKKVDDSEALLLSREIASEIESNVQYPAEIKVNVIRETRAISFAK</sequence>
<keyword evidence="6 8" id="KW-1133">Transmembrane helix</keyword>
<keyword evidence="3 8" id="KW-0255">Endonuclease</keyword>
<dbReference type="Pfam" id="PF12072">
    <property type="entry name" value="RNase_Y_N"/>
    <property type="match status" value="1"/>
</dbReference>
<dbReference type="SMART" id="SM00322">
    <property type="entry name" value="KH"/>
    <property type="match status" value="1"/>
</dbReference>
<dbReference type="InterPro" id="IPR017705">
    <property type="entry name" value="Ribonuclease_Y"/>
</dbReference>
<dbReference type="Gene3D" id="1.10.3210.10">
    <property type="entry name" value="Hypothetical protein af1432"/>
    <property type="match status" value="1"/>
</dbReference>
<dbReference type="EC" id="3.1.-.-" evidence="8 9"/>
<organism evidence="12">
    <name type="scientific">Sulfurovum sp. enrichment culture clone C5</name>
    <dbReference type="NCBI Taxonomy" id="497650"/>
    <lineage>
        <taxon>Bacteria</taxon>
        <taxon>Pseudomonadati</taxon>
        <taxon>Campylobacterota</taxon>
        <taxon>Epsilonproteobacteria</taxon>
        <taxon>Campylobacterales</taxon>
        <taxon>Sulfurovaceae</taxon>
        <taxon>Sulfurovum</taxon>
        <taxon>environmental samples</taxon>
    </lineage>
</organism>
<keyword evidence="10" id="KW-0175">Coiled coil</keyword>
<dbReference type="InterPro" id="IPR036612">
    <property type="entry name" value="KH_dom_type_1_sf"/>
</dbReference>
<dbReference type="AlphaFoldDB" id="A0A0S4XM11"/>
<feature type="transmembrane region" description="Helical" evidence="8">
    <location>
        <begin position="6"/>
        <end position="23"/>
    </location>
</feature>
<comment type="similarity">
    <text evidence="8">Belongs to the RNase Y family.</text>
</comment>
<keyword evidence="4 8" id="KW-0378">Hydrolase</keyword>
<dbReference type="InterPro" id="IPR006674">
    <property type="entry name" value="HD_domain"/>
</dbReference>
<dbReference type="GO" id="GO:0003723">
    <property type="term" value="F:RNA binding"/>
    <property type="evidence" value="ECO:0007669"/>
    <property type="project" value="UniProtKB-UniRule"/>
</dbReference>
<evidence type="ECO:0000313" key="12">
    <source>
        <dbReference type="EMBL" id="CUV65354.1"/>
    </source>
</evidence>
<dbReference type="InterPro" id="IPR022711">
    <property type="entry name" value="RNase_Y_N"/>
</dbReference>
<evidence type="ECO:0000256" key="1">
    <source>
        <dbReference type="ARBA" id="ARBA00022692"/>
    </source>
</evidence>
<dbReference type="EMBL" id="FAXN01000028">
    <property type="protein sequence ID" value="CUV65354.1"/>
    <property type="molecule type" value="Genomic_DNA"/>
</dbReference>
<keyword evidence="8" id="KW-1003">Cell membrane</keyword>
<evidence type="ECO:0000256" key="5">
    <source>
        <dbReference type="ARBA" id="ARBA00022884"/>
    </source>
</evidence>
<dbReference type="InterPro" id="IPR006675">
    <property type="entry name" value="HDIG_dom"/>
</dbReference>
<dbReference type="HAMAP" id="MF_00335">
    <property type="entry name" value="RNase_Y"/>
    <property type="match status" value="1"/>
</dbReference>
<evidence type="ECO:0000259" key="11">
    <source>
        <dbReference type="PROSITE" id="PS51831"/>
    </source>
</evidence>
<keyword evidence="2 8" id="KW-0540">Nuclease</keyword>
<keyword evidence="7 8" id="KW-0472">Membrane</keyword>
<feature type="coiled-coil region" evidence="10">
    <location>
        <begin position="71"/>
        <end position="133"/>
    </location>
</feature>
<evidence type="ECO:0000256" key="3">
    <source>
        <dbReference type="ARBA" id="ARBA00022759"/>
    </source>
</evidence>
<evidence type="ECO:0000256" key="8">
    <source>
        <dbReference type="HAMAP-Rule" id="MF_00335"/>
    </source>
</evidence>
<dbReference type="NCBIfam" id="TIGR00277">
    <property type="entry name" value="HDIG"/>
    <property type="match status" value="1"/>
</dbReference>
<protein>
    <recommendedName>
        <fullName evidence="8 9">Ribonuclease Y</fullName>
        <shortName evidence="8">RNase Y</shortName>
        <ecNumber evidence="8 9">3.1.-.-</ecNumber>
    </recommendedName>
</protein>
<dbReference type="PROSITE" id="PS51831">
    <property type="entry name" value="HD"/>
    <property type="match status" value="1"/>
</dbReference>
<dbReference type="CDD" id="cd00077">
    <property type="entry name" value="HDc"/>
    <property type="match status" value="1"/>
</dbReference>
<dbReference type="GO" id="GO:0004521">
    <property type="term" value="F:RNA endonuclease activity"/>
    <property type="evidence" value="ECO:0007669"/>
    <property type="project" value="UniProtKB-UniRule"/>
</dbReference>
<accession>A0A0S4XM11</accession>
<evidence type="ECO:0000256" key="10">
    <source>
        <dbReference type="SAM" id="Coils"/>
    </source>
</evidence>
<dbReference type="InterPro" id="IPR004088">
    <property type="entry name" value="KH_dom_type_1"/>
</dbReference>
<evidence type="ECO:0000256" key="4">
    <source>
        <dbReference type="ARBA" id="ARBA00022801"/>
    </source>
</evidence>
<dbReference type="PANTHER" id="PTHR12826">
    <property type="entry name" value="RIBONUCLEASE Y"/>
    <property type="match status" value="1"/>
</dbReference>
<dbReference type="InterPro" id="IPR015946">
    <property type="entry name" value="KH_dom-like_a/b"/>
</dbReference>
<reference evidence="12" key="1">
    <citation type="submission" date="2015-11" db="EMBL/GenBank/DDBJ databases">
        <authorList>
            <person name="Zhang Y."/>
            <person name="Guo Z."/>
        </authorList>
    </citation>
    <scope>NUCLEOTIDE SEQUENCE</scope>
    <source>
        <strain evidence="12">BN30871</strain>
    </source>
</reference>
<dbReference type="PANTHER" id="PTHR12826:SF15">
    <property type="entry name" value="RIBONUCLEASE Y"/>
    <property type="match status" value="1"/>
</dbReference>
<feature type="domain" description="HD" evidence="11">
    <location>
        <begin position="323"/>
        <end position="416"/>
    </location>
</feature>
<dbReference type="SUPFAM" id="SSF54791">
    <property type="entry name" value="Eukaryotic type KH-domain (KH-domain type I)"/>
    <property type="match status" value="1"/>
</dbReference>
<keyword evidence="1 8" id="KW-0812">Transmembrane</keyword>
<comment type="subcellular location">
    <subcellularLocation>
        <location evidence="8">Cell membrane</location>
        <topology evidence="8">Single-pass membrane protein</topology>
    </subcellularLocation>
</comment>
<dbReference type="CDD" id="cd22431">
    <property type="entry name" value="KH-I_RNaseY"/>
    <property type="match status" value="1"/>
</dbReference>
<dbReference type="SUPFAM" id="SSF109604">
    <property type="entry name" value="HD-domain/PDEase-like"/>
    <property type="match status" value="1"/>
</dbReference>
<evidence type="ECO:0000256" key="2">
    <source>
        <dbReference type="ARBA" id="ARBA00022722"/>
    </source>
</evidence>
<dbReference type="InterPro" id="IPR003607">
    <property type="entry name" value="HD/PDEase_dom"/>
</dbReference>
<dbReference type="NCBIfam" id="TIGR03319">
    <property type="entry name" value="RNase_Y"/>
    <property type="match status" value="1"/>
</dbReference>
<dbReference type="InterPro" id="IPR004087">
    <property type="entry name" value="KH_dom"/>
</dbReference>
<comment type="function">
    <text evidence="8">Endoribonuclease that initiates mRNA decay.</text>
</comment>
<evidence type="ECO:0000256" key="9">
    <source>
        <dbReference type="NCBIfam" id="TIGR03319"/>
    </source>
</evidence>
<evidence type="ECO:0000256" key="6">
    <source>
        <dbReference type="ARBA" id="ARBA00022989"/>
    </source>
</evidence>
<dbReference type="Pfam" id="PF00013">
    <property type="entry name" value="KH_1"/>
    <property type="match status" value="1"/>
</dbReference>
<gene>
    <name evidence="8 12" type="primary">rny</name>
    <name evidence="12" type="ORF">BN3087_290007</name>
</gene>
<dbReference type="GO" id="GO:0005886">
    <property type="term" value="C:plasma membrane"/>
    <property type="evidence" value="ECO:0007669"/>
    <property type="project" value="UniProtKB-SubCell"/>
</dbReference>
<dbReference type="GO" id="GO:0006402">
    <property type="term" value="P:mRNA catabolic process"/>
    <property type="evidence" value="ECO:0007669"/>
    <property type="project" value="UniProtKB-UniRule"/>
</dbReference>
<evidence type="ECO:0000256" key="7">
    <source>
        <dbReference type="ARBA" id="ARBA00023136"/>
    </source>
</evidence>
<proteinExistence type="inferred from homology"/>
<dbReference type="Pfam" id="PF01966">
    <property type="entry name" value="HD"/>
    <property type="match status" value="1"/>
</dbReference>
<dbReference type="GO" id="GO:0016787">
    <property type="term" value="F:hydrolase activity"/>
    <property type="evidence" value="ECO:0007669"/>
    <property type="project" value="UniProtKB-KW"/>
</dbReference>
<dbReference type="SMART" id="SM00471">
    <property type="entry name" value="HDc"/>
    <property type="match status" value="1"/>
</dbReference>
<name>A0A0S4XM11_9BACT</name>